<dbReference type="Proteomes" id="UP000299102">
    <property type="component" value="Unassembled WGS sequence"/>
</dbReference>
<keyword evidence="3" id="KW-1185">Reference proteome</keyword>
<name>A0A4C1XV97_EUMVA</name>
<evidence type="ECO:0000313" key="3">
    <source>
        <dbReference type="Proteomes" id="UP000299102"/>
    </source>
</evidence>
<organism evidence="2 3">
    <name type="scientific">Eumeta variegata</name>
    <name type="common">Bagworm moth</name>
    <name type="synonym">Eumeta japonica</name>
    <dbReference type="NCBI Taxonomy" id="151549"/>
    <lineage>
        <taxon>Eukaryota</taxon>
        <taxon>Metazoa</taxon>
        <taxon>Ecdysozoa</taxon>
        <taxon>Arthropoda</taxon>
        <taxon>Hexapoda</taxon>
        <taxon>Insecta</taxon>
        <taxon>Pterygota</taxon>
        <taxon>Neoptera</taxon>
        <taxon>Endopterygota</taxon>
        <taxon>Lepidoptera</taxon>
        <taxon>Glossata</taxon>
        <taxon>Ditrysia</taxon>
        <taxon>Tineoidea</taxon>
        <taxon>Psychidae</taxon>
        <taxon>Oiketicinae</taxon>
        <taxon>Eumeta</taxon>
    </lineage>
</organism>
<feature type="compositionally biased region" description="Basic and acidic residues" evidence="1">
    <location>
        <begin position="51"/>
        <end position="60"/>
    </location>
</feature>
<evidence type="ECO:0000313" key="2">
    <source>
        <dbReference type="EMBL" id="GBP66147.1"/>
    </source>
</evidence>
<dbReference type="AlphaFoldDB" id="A0A4C1XV97"/>
<accession>A0A4C1XV97</accession>
<reference evidence="2 3" key="1">
    <citation type="journal article" date="2019" name="Commun. Biol.">
        <title>The bagworm genome reveals a unique fibroin gene that provides high tensile strength.</title>
        <authorList>
            <person name="Kono N."/>
            <person name="Nakamura H."/>
            <person name="Ohtoshi R."/>
            <person name="Tomita M."/>
            <person name="Numata K."/>
            <person name="Arakawa K."/>
        </authorList>
    </citation>
    <scope>NUCLEOTIDE SEQUENCE [LARGE SCALE GENOMIC DNA]</scope>
</reference>
<feature type="region of interest" description="Disordered" evidence="1">
    <location>
        <begin position="22"/>
        <end position="77"/>
    </location>
</feature>
<dbReference type="EMBL" id="BGZK01000949">
    <property type="protein sequence ID" value="GBP66147.1"/>
    <property type="molecule type" value="Genomic_DNA"/>
</dbReference>
<sequence>MSLKKFIEWYLLQQSVRAQWTRRSPSRQKALGWNPDHNAQAAPNPDGLMAEYRKKTDGIRRIGGRGAPAPAQPRRRY</sequence>
<gene>
    <name evidence="2" type="ORF">EVAR_83927_1</name>
</gene>
<comment type="caution">
    <text evidence="2">The sequence shown here is derived from an EMBL/GenBank/DDBJ whole genome shotgun (WGS) entry which is preliminary data.</text>
</comment>
<protein>
    <submittedName>
        <fullName evidence="2">Uncharacterized protein</fullName>
    </submittedName>
</protein>
<evidence type="ECO:0000256" key="1">
    <source>
        <dbReference type="SAM" id="MobiDB-lite"/>
    </source>
</evidence>
<proteinExistence type="predicted"/>